<dbReference type="Proteomes" id="UP000202420">
    <property type="component" value="Segment"/>
</dbReference>
<evidence type="ECO:0000313" key="2">
    <source>
        <dbReference type="Proteomes" id="UP000202420"/>
    </source>
</evidence>
<dbReference type="GeneID" id="5470407"/>
<accession>A7K977</accession>
<gene>
    <name evidence="1" type="primary">z467L</name>
    <name evidence="1" type="ORF">ATCV1_z467L</name>
</gene>
<sequence length="111" mass="12852">MLKRRPYFSWVVHRPAREHRIEQLFALKKSTDSFPVESNTLVLLKNMRRNPSRYTSLLLDSVDDQVPTDDSSRSEIQSQNWACVLSSGFIFSSTLNIPAECEEIVQFMRGT</sequence>
<organism evidence="1 2">
    <name type="scientific">Chlorovirus heliozoae</name>
    <dbReference type="NCBI Taxonomy" id="322019"/>
    <lineage>
        <taxon>Viruses</taxon>
        <taxon>Varidnaviria</taxon>
        <taxon>Bamfordvirae</taxon>
        <taxon>Nucleocytoviricota</taxon>
        <taxon>Megaviricetes</taxon>
        <taxon>Algavirales</taxon>
        <taxon>Phycodnaviridae</taxon>
        <taxon>Chlorovirus</taxon>
    </lineage>
</organism>
<protein>
    <submittedName>
        <fullName evidence="1">Uncharacterized protein z467L</fullName>
    </submittedName>
</protein>
<reference evidence="1 2" key="1">
    <citation type="submission" date="2006-09" db="EMBL/GenBank/DDBJ databases">
        <title>Sequence and annotation of the 288-kb ATCV-1 virus that infects an endosymbiotic Chlorella strain of the heliozoon Acanthocystis turfacea.</title>
        <authorList>
            <person name="Fitzgerald L.A."/>
            <person name="Graves M.V."/>
            <person name="Li X."/>
            <person name="Pfitzner A.J.P."/>
            <person name="Hartigan J."/>
            <person name="Van Etten J.L."/>
        </authorList>
    </citation>
    <scope>NUCLEOTIDE SEQUENCE [LARGE SCALE GENOMIC DNA]</scope>
    <source>
        <strain evidence="1 2">ATCV-1</strain>
    </source>
</reference>
<evidence type="ECO:0000313" key="1">
    <source>
        <dbReference type="EMBL" id="ABT16601.1"/>
    </source>
</evidence>
<dbReference type="KEGG" id="vg:5470407"/>
<dbReference type="RefSeq" id="YP_001426948.1">
    <property type="nucleotide sequence ID" value="NC_008724.1"/>
</dbReference>
<name>A7K977_9PHYC</name>
<proteinExistence type="predicted"/>
<keyword evidence="2" id="KW-1185">Reference proteome</keyword>
<dbReference type="EMBL" id="EF101928">
    <property type="protein sequence ID" value="ABT16601.1"/>
    <property type="molecule type" value="Genomic_DNA"/>
</dbReference>